<keyword evidence="6" id="KW-0902">Two-component regulatory system</keyword>
<comment type="caution">
    <text evidence="9">The sequence shown here is derived from an EMBL/GenBank/DDBJ whole genome shotgun (WGS) entry which is preliminary data.</text>
</comment>
<keyword evidence="3" id="KW-0597">Phosphoprotein</keyword>
<gene>
    <name evidence="9" type="ORF">ABS765_06330</name>
</gene>
<dbReference type="NCBIfam" id="TIGR00229">
    <property type="entry name" value="sensory_box"/>
    <property type="match status" value="1"/>
</dbReference>
<dbReference type="GO" id="GO:0016301">
    <property type="term" value="F:kinase activity"/>
    <property type="evidence" value="ECO:0007669"/>
    <property type="project" value="UniProtKB-KW"/>
</dbReference>
<dbReference type="InterPro" id="IPR000014">
    <property type="entry name" value="PAS"/>
</dbReference>
<dbReference type="InterPro" id="IPR003594">
    <property type="entry name" value="HATPase_dom"/>
</dbReference>
<feature type="domain" description="PAC" evidence="8">
    <location>
        <begin position="1"/>
        <end position="35"/>
    </location>
</feature>
<accession>A0ABW8Y1K8</accession>
<evidence type="ECO:0000256" key="5">
    <source>
        <dbReference type="ARBA" id="ARBA00022777"/>
    </source>
</evidence>
<dbReference type="SUPFAM" id="SSF55874">
    <property type="entry name" value="ATPase domain of HSP90 chaperone/DNA topoisomerase II/histidine kinase"/>
    <property type="match status" value="1"/>
</dbReference>
<name>A0ABW8Y1K8_9FLAO</name>
<dbReference type="InterPro" id="IPR035965">
    <property type="entry name" value="PAS-like_dom_sf"/>
</dbReference>
<keyword evidence="10" id="KW-1185">Reference proteome</keyword>
<dbReference type="CDD" id="cd00082">
    <property type="entry name" value="HisKA"/>
    <property type="match status" value="1"/>
</dbReference>
<dbReference type="InterPro" id="IPR005467">
    <property type="entry name" value="His_kinase_dom"/>
</dbReference>
<dbReference type="InterPro" id="IPR013655">
    <property type="entry name" value="PAS_fold_3"/>
</dbReference>
<organism evidence="9 10">
    <name type="scientific">Chryseobacterium terrae</name>
    <dbReference type="NCBI Taxonomy" id="3163299"/>
    <lineage>
        <taxon>Bacteria</taxon>
        <taxon>Pseudomonadati</taxon>
        <taxon>Bacteroidota</taxon>
        <taxon>Flavobacteriia</taxon>
        <taxon>Flavobacteriales</taxon>
        <taxon>Weeksellaceae</taxon>
        <taxon>Chryseobacterium group</taxon>
        <taxon>Chryseobacterium</taxon>
    </lineage>
</organism>
<keyword evidence="5 9" id="KW-0418">Kinase</keyword>
<dbReference type="EMBL" id="JBELPY010000003">
    <property type="protein sequence ID" value="MFL9833642.1"/>
    <property type="molecule type" value="Genomic_DNA"/>
</dbReference>
<evidence type="ECO:0000313" key="9">
    <source>
        <dbReference type="EMBL" id="MFL9833642.1"/>
    </source>
</evidence>
<proteinExistence type="predicted"/>
<protein>
    <recommendedName>
        <fullName evidence="2">histidine kinase</fullName>
        <ecNumber evidence="2">2.7.13.3</ecNumber>
    </recommendedName>
</protein>
<dbReference type="PANTHER" id="PTHR43711:SF1">
    <property type="entry name" value="HISTIDINE KINASE 1"/>
    <property type="match status" value="1"/>
</dbReference>
<evidence type="ECO:0000259" key="7">
    <source>
        <dbReference type="PROSITE" id="PS50109"/>
    </source>
</evidence>
<dbReference type="PRINTS" id="PR00344">
    <property type="entry name" value="BCTRLSENSOR"/>
</dbReference>
<dbReference type="InterPro" id="IPR050736">
    <property type="entry name" value="Sensor_HK_Regulatory"/>
</dbReference>
<dbReference type="EC" id="2.7.13.3" evidence="2"/>
<evidence type="ECO:0000256" key="6">
    <source>
        <dbReference type="ARBA" id="ARBA00023012"/>
    </source>
</evidence>
<evidence type="ECO:0000256" key="2">
    <source>
        <dbReference type="ARBA" id="ARBA00012438"/>
    </source>
</evidence>
<dbReference type="SUPFAM" id="SSF47384">
    <property type="entry name" value="Homodimeric domain of signal transducing histidine kinase"/>
    <property type="match status" value="1"/>
</dbReference>
<evidence type="ECO:0000259" key="8">
    <source>
        <dbReference type="PROSITE" id="PS50113"/>
    </source>
</evidence>
<evidence type="ECO:0000256" key="4">
    <source>
        <dbReference type="ARBA" id="ARBA00022679"/>
    </source>
</evidence>
<dbReference type="SMART" id="SM00387">
    <property type="entry name" value="HATPase_c"/>
    <property type="match status" value="1"/>
</dbReference>
<evidence type="ECO:0000256" key="3">
    <source>
        <dbReference type="ARBA" id="ARBA00022553"/>
    </source>
</evidence>
<dbReference type="Pfam" id="PF00512">
    <property type="entry name" value="HisKA"/>
    <property type="match status" value="1"/>
</dbReference>
<reference evidence="9 10" key="1">
    <citation type="submission" date="2024-06" db="EMBL/GenBank/DDBJ databases">
        <authorList>
            <person name="Kaempfer P."/>
            <person name="Viver T."/>
        </authorList>
    </citation>
    <scope>NUCLEOTIDE SEQUENCE [LARGE SCALE GENOMIC DNA]</scope>
    <source>
        <strain evidence="9 10">ST-37</strain>
    </source>
</reference>
<feature type="domain" description="Histidine kinase" evidence="7">
    <location>
        <begin position="168"/>
        <end position="384"/>
    </location>
</feature>
<evidence type="ECO:0000256" key="1">
    <source>
        <dbReference type="ARBA" id="ARBA00000085"/>
    </source>
</evidence>
<keyword evidence="4" id="KW-0808">Transferase</keyword>
<dbReference type="SUPFAM" id="SSF55785">
    <property type="entry name" value="PYP-like sensor domain (PAS domain)"/>
    <property type="match status" value="1"/>
</dbReference>
<dbReference type="InterPro" id="IPR036890">
    <property type="entry name" value="HATPase_C_sf"/>
</dbReference>
<dbReference type="InterPro" id="IPR036097">
    <property type="entry name" value="HisK_dim/P_sf"/>
</dbReference>
<dbReference type="Pfam" id="PF08447">
    <property type="entry name" value="PAS_3"/>
    <property type="match status" value="1"/>
</dbReference>
<dbReference type="Pfam" id="PF02518">
    <property type="entry name" value="HATPase_c"/>
    <property type="match status" value="1"/>
</dbReference>
<dbReference type="InterPro" id="IPR000700">
    <property type="entry name" value="PAS-assoc_C"/>
</dbReference>
<dbReference type="PROSITE" id="PS50109">
    <property type="entry name" value="HIS_KIN"/>
    <property type="match status" value="1"/>
</dbReference>
<dbReference type="Proteomes" id="UP001629058">
    <property type="component" value="Unassembled WGS sequence"/>
</dbReference>
<evidence type="ECO:0000313" key="10">
    <source>
        <dbReference type="Proteomes" id="UP001629058"/>
    </source>
</evidence>
<feature type="domain" description="PAC" evidence="8">
    <location>
        <begin position="110"/>
        <end position="164"/>
    </location>
</feature>
<dbReference type="Gene3D" id="3.30.450.20">
    <property type="entry name" value="PAS domain"/>
    <property type="match status" value="1"/>
</dbReference>
<dbReference type="InterPro" id="IPR004358">
    <property type="entry name" value="Sig_transdc_His_kin-like_C"/>
</dbReference>
<dbReference type="SMART" id="SM00388">
    <property type="entry name" value="HisKA"/>
    <property type="match status" value="1"/>
</dbReference>
<dbReference type="RefSeq" id="WP_408088698.1">
    <property type="nucleotide sequence ID" value="NZ_JBELPY010000003.1"/>
</dbReference>
<dbReference type="Gene3D" id="3.30.565.10">
    <property type="entry name" value="Histidine kinase-like ATPase, C-terminal domain"/>
    <property type="match status" value="1"/>
</dbReference>
<dbReference type="PANTHER" id="PTHR43711">
    <property type="entry name" value="TWO-COMPONENT HISTIDINE KINASE"/>
    <property type="match status" value="1"/>
</dbReference>
<dbReference type="InterPro" id="IPR003661">
    <property type="entry name" value="HisK_dim/P_dom"/>
</dbReference>
<comment type="catalytic activity">
    <reaction evidence="1">
        <text>ATP + protein L-histidine = ADP + protein N-phospho-L-histidine.</text>
        <dbReference type="EC" id="2.7.13.3"/>
    </reaction>
</comment>
<dbReference type="Gene3D" id="1.10.287.130">
    <property type="match status" value="1"/>
</dbReference>
<dbReference type="PROSITE" id="PS50113">
    <property type="entry name" value="PAC"/>
    <property type="match status" value="2"/>
</dbReference>
<dbReference type="Gene3D" id="2.10.70.100">
    <property type="match status" value="1"/>
</dbReference>
<sequence>MDTTPMKAQDGKIIGAIGSFADITESYLLHQEAMDKEEYLSIAISSANLGTWRINAKTKEFTASARLKEIYGFDAEVEMPYAAIVSHIEDSHRDKVFEAIDIAIHSGEVYEMEYPIIRLYDKKIHWVHATGKLYQNSINNGIPHFSGTIADITERKMDEQRRSDFIGMVSHELRNPLSAISAYAYLLGKRADKNNDQTLNDTASKLARQIKRMDAMINGFLETARLGEGKIQLDKTNFDMADLVRLAEEESLATITSHQVIFAPVEFTPVHADKDKIEQVILNFINNAVKYSQNETVINIACVTENNLAHIYFTDQGMGIPQKDQPYIFDRFYRVESEQMQHKKGFGIGLYICKEIIERHNGKIGVKSNEGHGSTFWFTLPITAS</sequence>
<dbReference type="CDD" id="cd00075">
    <property type="entry name" value="HATPase"/>
    <property type="match status" value="1"/>
</dbReference>